<protein>
    <submittedName>
        <fullName evidence="1">Uncharacterized protein</fullName>
    </submittedName>
</protein>
<organism evidence="1 2">
    <name type="scientific">Ataeniobius toweri</name>
    <dbReference type="NCBI Taxonomy" id="208326"/>
    <lineage>
        <taxon>Eukaryota</taxon>
        <taxon>Metazoa</taxon>
        <taxon>Chordata</taxon>
        <taxon>Craniata</taxon>
        <taxon>Vertebrata</taxon>
        <taxon>Euteleostomi</taxon>
        <taxon>Actinopterygii</taxon>
        <taxon>Neopterygii</taxon>
        <taxon>Teleostei</taxon>
        <taxon>Neoteleostei</taxon>
        <taxon>Acanthomorphata</taxon>
        <taxon>Ovalentaria</taxon>
        <taxon>Atherinomorphae</taxon>
        <taxon>Cyprinodontiformes</taxon>
        <taxon>Goodeidae</taxon>
        <taxon>Ataeniobius</taxon>
    </lineage>
</organism>
<dbReference type="Proteomes" id="UP001345963">
    <property type="component" value="Unassembled WGS sequence"/>
</dbReference>
<comment type="caution">
    <text evidence="1">The sequence shown here is derived from an EMBL/GenBank/DDBJ whole genome shotgun (WGS) entry which is preliminary data.</text>
</comment>
<reference evidence="1 2" key="1">
    <citation type="submission" date="2021-07" db="EMBL/GenBank/DDBJ databases">
        <authorList>
            <person name="Palmer J.M."/>
        </authorList>
    </citation>
    <scope>NUCLEOTIDE SEQUENCE [LARGE SCALE GENOMIC DNA]</scope>
    <source>
        <strain evidence="1 2">AT_MEX2019</strain>
        <tissue evidence="1">Muscle</tissue>
    </source>
</reference>
<evidence type="ECO:0000313" key="2">
    <source>
        <dbReference type="Proteomes" id="UP001345963"/>
    </source>
</evidence>
<accession>A0ABU7CBI1</accession>
<proteinExistence type="predicted"/>
<gene>
    <name evidence="1" type="ORF">ATANTOWER_026652</name>
</gene>
<sequence length="72" mass="7903">MNSDFLVCCSLLEWLNPEPFTSDSNTGDEVPLLSDPWAKGILCHSAISVEPCKTLEDAPITDSLRQVKNNVP</sequence>
<dbReference type="EMBL" id="JAHUTI010085022">
    <property type="protein sequence ID" value="MED6259625.1"/>
    <property type="molecule type" value="Genomic_DNA"/>
</dbReference>
<name>A0ABU7CBI1_9TELE</name>
<evidence type="ECO:0000313" key="1">
    <source>
        <dbReference type="EMBL" id="MED6259625.1"/>
    </source>
</evidence>
<keyword evidence="2" id="KW-1185">Reference proteome</keyword>